<dbReference type="EMBL" id="VCIW01000002">
    <property type="protein sequence ID" value="TLS53724.1"/>
    <property type="molecule type" value="Genomic_DNA"/>
</dbReference>
<keyword evidence="1" id="KW-0238">DNA-binding</keyword>
<comment type="caution">
    <text evidence="3">The sequence shown here is derived from an EMBL/GenBank/DDBJ whole genome shotgun (WGS) entry which is preliminary data.</text>
</comment>
<dbReference type="PANTHER" id="PTHR30204:SF82">
    <property type="entry name" value="TRANSCRIPTIONAL REGULATOR, MERR FAMILY"/>
    <property type="match status" value="1"/>
</dbReference>
<evidence type="ECO:0000256" key="1">
    <source>
        <dbReference type="ARBA" id="ARBA00023125"/>
    </source>
</evidence>
<dbReference type="OrthoDB" id="9811174at2"/>
<sequence length="134" mass="15510">MNYSIQEVANRFNLSIHTLRYYDKEGLMPFIGRDPSGNRVFTDSDLNWVAMICCLKDTGMSIKEMKLYADLCVRGMQSIGERKEMLAAHRKQVLQQIEALKKHVELIDSKIEVYDHPELAQQLYGNLDHTSEET</sequence>
<dbReference type="Pfam" id="PF13411">
    <property type="entry name" value="MerR_1"/>
    <property type="match status" value="1"/>
</dbReference>
<dbReference type="GO" id="GO:0003700">
    <property type="term" value="F:DNA-binding transcription factor activity"/>
    <property type="evidence" value="ECO:0007669"/>
    <property type="project" value="InterPro"/>
</dbReference>
<dbReference type="SUPFAM" id="SSF46955">
    <property type="entry name" value="Putative DNA-binding domain"/>
    <property type="match status" value="1"/>
</dbReference>
<dbReference type="PROSITE" id="PS50937">
    <property type="entry name" value="HTH_MERR_2"/>
    <property type="match status" value="1"/>
</dbReference>
<organism evidence="3 4">
    <name type="scientific">Paenibacillus antri</name>
    <dbReference type="NCBI Taxonomy" id="2582848"/>
    <lineage>
        <taxon>Bacteria</taxon>
        <taxon>Bacillati</taxon>
        <taxon>Bacillota</taxon>
        <taxon>Bacilli</taxon>
        <taxon>Bacillales</taxon>
        <taxon>Paenibacillaceae</taxon>
        <taxon>Paenibacillus</taxon>
    </lineage>
</organism>
<reference evidence="3 4" key="1">
    <citation type="submission" date="2019-05" db="EMBL/GenBank/DDBJ databases">
        <authorList>
            <person name="Narsing Rao M.P."/>
            <person name="Li W.J."/>
        </authorList>
    </citation>
    <scope>NUCLEOTIDE SEQUENCE [LARGE SCALE GENOMIC DNA]</scope>
    <source>
        <strain evidence="3 4">SYSU_K30003</strain>
    </source>
</reference>
<dbReference type="InterPro" id="IPR047057">
    <property type="entry name" value="MerR_fam"/>
</dbReference>
<dbReference type="GO" id="GO:0003677">
    <property type="term" value="F:DNA binding"/>
    <property type="evidence" value="ECO:0007669"/>
    <property type="project" value="UniProtKB-KW"/>
</dbReference>
<dbReference type="PANTHER" id="PTHR30204">
    <property type="entry name" value="REDOX-CYCLING DRUG-SENSING TRANSCRIPTIONAL ACTIVATOR SOXR"/>
    <property type="match status" value="1"/>
</dbReference>
<name>A0A5R9GJN1_9BACL</name>
<dbReference type="Proteomes" id="UP000309676">
    <property type="component" value="Unassembled WGS sequence"/>
</dbReference>
<evidence type="ECO:0000313" key="4">
    <source>
        <dbReference type="Proteomes" id="UP000309676"/>
    </source>
</evidence>
<dbReference type="AlphaFoldDB" id="A0A5R9GJN1"/>
<feature type="domain" description="HTH merR-type" evidence="2">
    <location>
        <begin position="2"/>
        <end position="71"/>
    </location>
</feature>
<proteinExistence type="predicted"/>
<dbReference type="RefSeq" id="WP_138193041.1">
    <property type="nucleotide sequence ID" value="NZ_VCIW01000002.1"/>
</dbReference>
<dbReference type="CDD" id="cd01109">
    <property type="entry name" value="HTH_YyaN"/>
    <property type="match status" value="1"/>
</dbReference>
<dbReference type="SMART" id="SM00422">
    <property type="entry name" value="HTH_MERR"/>
    <property type="match status" value="1"/>
</dbReference>
<accession>A0A5R9GJN1</accession>
<evidence type="ECO:0000259" key="2">
    <source>
        <dbReference type="PROSITE" id="PS50937"/>
    </source>
</evidence>
<gene>
    <name evidence="3" type="ORF">FE782_05510</name>
</gene>
<keyword evidence="4" id="KW-1185">Reference proteome</keyword>
<protein>
    <submittedName>
        <fullName evidence="3">MerR family transcriptional regulator</fullName>
    </submittedName>
</protein>
<evidence type="ECO:0000313" key="3">
    <source>
        <dbReference type="EMBL" id="TLS53724.1"/>
    </source>
</evidence>
<dbReference type="InterPro" id="IPR000551">
    <property type="entry name" value="MerR-type_HTH_dom"/>
</dbReference>
<dbReference type="InterPro" id="IPR009061">
    <property type="entry name" value="DNA-bd_dom_put_sf"/>
</dbReference>
<dbReference type="Gene3D" id="1.10.1660.10">
    <property type="match status" value="1"/>
</dbReference>